<proteinExistence type="predicted"/>
<dbReference type="EMBL" id="VSRR010005493">
    <property type="protein sequence ID" value="MPC42588.1"/>
    <property type="molecule type" value="Genomic_DNA"/>
</dbReference>
<reference evidence="2 3" key="1">
    <citation type="submission" date="2019-05" db="EMBL/GenBank/DDBJ databases">
        <title>Another draft genome of Portunus trituberculatus and its Hox gene families provides insights of decapod evolution.</title>
        <authorList>
            <person name="Jeong J.-H."/>
            <person name="Song I."/>
            <person name="Kim S."/>
            <person name="Choi T."/>
            <person name="Kim D."/>
            <person name="Ryu S."/>
            <person name="Kim W."/>
        </authorList>
    </citation>
    <scope>NUCLEOTIDE SEQUENCE [LARGE SCALE GENOMIC DNA]</scope>
    <source>
        <tissue evidence="2">Muscle</tissue>
    </source>
</reference>
<name>A0A5B7FBV8_PORTR</name>
<gene>
    <name evidence="2" type="ORF">E2C01_036211</name>
</gene>
<comment type="caution">
    <text evidence="2">The sequence shown here is derived from an EMBL/GenBank/DDBJ whole genome shotgun (WGS) entry which is preliminary data.</text>
</comment>
<dbReference type="AlphaFoldDB" id="A0A5B7FBV8"/>
<evidence type="ECO:0000256" key="1">
    <source>
        <dbReference type="SAM" id="MobiDB-lite"/>
    </source>
</evidence>
<evidence type="ECO:0000313" key="2">
    <source>
        <dbReference type="EMBL" id="MPC42588.1"/>
    </source>
</evidence>
<dbReference type="Proteomes" id="UP000324222">
    <property type="component" value="Unassembled WGS sequence"/>
</dbReference>
<organism evidence="2 3">
    <name type="scientific">Portunus trituberculatus</name>
    <name type="common">Swimming crab</name>
    <name type="synonym">Neptunus trituberculatus</name>
    <dbReference type="NCBI Taxonomy" id="210409"/>
    <lineage>
        <taxon>Eukaryota</taxon>
        <taxon>Metazoa</taxon>
        <taxon>Ecdysozoa</taxon>
        <taxon>Arthropoda</taxon>
        <taxon>Crustacea</taxon>
        <taxon>Multicrustacea</taxon>
        <taxon>Malacostraca</taxon>
        <taxon>Eumalacostraca</taxon>
        <taxon>Eucarida</taxon>
        <taxon>Decapoda</taxon>
        <taxon>Pleocyemata</taxon>
        <taxon>Brachyura</taxon>
        <taxon>Eubrachyura</taxon>
        <taxon>Portunoidea</taxon>
        <taxon>Portunidae</taxon>
        <taxon>Portuninae</taxon>
        <taxon>Portunus</taxon>
    </lineage>
</organism>
<sequence length="87" mass="9711">MQKDKHETSHQNYNEAPLRRGISMKHENARTSISDVAEFAALTVHEAKDTSGINLLLPGQPHPLPGLLHHDLDLVCQVVSSRKDVHE</sequence>
<protein>
    <submittedName>
        <fullName evidence="2">Uncharacterized protein</fullName>
    </submittedName>
</protein>
<feature type="region of interest" description="Disordered" evidence="1">
    <location>
        <begin position="1"/>
        <end position="20"/>
    </location>
</feature>
<keyword evidence="3" id="KW-1185">Reference proteome</keyword>
<accession>A0A5B7FBV8</accession>
<evidence type="ECO:0000313" key="3">
    <source>
        <dbReference type="Proteomes" id="UP000324222"/>
    </source>
</evidence>